<reference evidence="2 3" key="1">
    <citation type="submission" date="2023-10" db="EMBL/GenBank/DDBJ databases">
        <title>Chromosome-scale genome assembly provides insights into flower coloration mechanisms of Canna indica.</title>
        <authorList>
            <person name="Li C."/>
        </authorList>
    </citation>
    <scope>NUCLEOTIDE SEQUENCE [LARGE SCALE GENOMIC DNA]</scope>
    <source>
        <tissue evidence="2">Flower</tissue>
    </source>
</reference>
<protein>
    <submittedName>
        <fullName evidence="2">Transcription factor MYC2-like</fullName>
    </submittedName>
</protein>
<dbReference type="Proteomes" id="UP001327560">
    <property type="component" value="Chromosome 1"/>
</dbReference>
<evidence type="ECO:0000313" key="2">
    <source>
        <dbReference type="EMBL" id="WOK93409.1"/>
    </source>
</evidence>
<keyword evidence="3" id="KW-1185">Reference proteome</keyword>
<feature type="compositionally biased region" description="Low complexity" evidence="1">
    <location>
        <begin position="74"/>
        <end position="85"/>
    </location>
</feature>
<dbReference type="EMBL" id="CP136890">
    <property type="protein sequence ID" value="WOK93409.1"/>
    <property type="molecule type" value="Genomic_DNA"/>
</dbReference>
<evidence type="ECO:0000313" key="3">
    <source>
        <dbReference type="Proteomes" id="UP001327560"/>
    </source>
</evidence>
<organism evidence="2 3">
    <name type="scientific">Canna indica</name>
    <name type="common">Indian-shot</name>
    <dbReference type="NCBI Taxonomy" id="4628"/>
    <lineage>
        <taxon>Eukaryota</taxon>
        <taxon>Viridiplantae</taxon>
        <taxon>Streptophyta</taxon>
        <taxon>Embryophyta</taxon>
        <taxon>Tracheophyta</taxon>
        <taxon>Spermatophyta</taxon>
        <taxon>Magnoliopsida</taxon>
        <taxon>Liliopsida</taxon>
        <taxon>Zingiberales</taxon>
        <taxon>Cannaceae</taxon>
        <taxon>Canna</taxon>
    </lineage>
</organism>
<accession>A0AAQ3JNM1</accession>
<feature type="region of interest" description="Disordered" evidence="1">
    <location>
        <begin position="62"/>
        <end position="104"/>
    </location>
</feature>
<feature type="compositionally biased region" description="Polar residues" evidence="1">
    <location>
        <begin position="86"/>
        <end position="95"/>
    </location>
</feature>
<proteinExistence type="predicted"/>
<name>A0AAQ3JNM1_9LILI</name>
<sequence length="104" mass="10959">MYMAEPSAPKPPSHFYKPNSIHNLNFTSEVKMMPASSAATAGGGGAGALYVDKHISYGIKKSTSRESHGQGFLSSSAAWGEGSSGQTRTNQTSRSMPARSRVPP</sequence>
<evidence type="ECO:0000256" key="1">
    <source>
        <dbReference type="SAM" id="MobiDB-lite"/>
    </source>
</evidence>
<gene>
    <name evidence="2" type="ORF">Cni_G02106</name>
</gene>
<dbReference type="AlphaFoldDB" id="A0AAQ3JNM1"/>